<sequence length="76" mass="8412">MEPISEHLLWAGPFTCSNFYVVLSGSGHAMLIDYGLASQGHIHGGANSDGLQSLRFVEHQIDQLRHDHGVRMDLQL</sequence>
<accession>A0ABM9EBV3</accession>
<proteinExistence type="predicted"/>
<evidence type="ECO:0000313" key="1">
    <source>
        <dbReference type="EMBL" id="CAH2406777.1"/>
    </source>
</evidence>
<dbReference type="Proteomes" id="UP001152604">
    <property type="component" value="Unassembled WGS sequence"/>
</dbReference>
<evidence type="ECO:0008006" key="3">
    <source>
        <dbReference type="Google" id="ProtNLM"/>
    </source>
</evidence>
<name>A0ABM9EBV3_9HYPH</name>
<comment type="caution">
    <text evidence="1">The sequence shown here is derived from an EMBL/GenBank/DDBJ whole genome shotgun (WGS) entry which is preliminary data.</text>
</comment>
<dbReference type="EMBL" id="CAKXZS010000051">
    <property type="protein sequence ID" value="CAH2406777.1"/>
    <property type="molecule type" value="Genomic_DNA"/>
</dbReference>
<organism evidence="1 2">
    <name type="scientific">Mesorhizobium ventifaucium</name>
    <dbReference type="NCBI Taxonomy" id="666020"/>
    <lineage>
        <taxon>Bacteria</taxon>
        <taxon>Pseudomonadati</taxon>
        <taxon>Pseudomonadota</taxon>
        <taxon>Alphaproteobacteria</taxon>
        <taxon>Hyphomicrobiales</taxon>
        <taxon>Phyllobacteriaceae</taxon>
        <taxon>Mesorhizobium</taxon>
    </lineage>
</organism>
<protein>
    <recommendedName>
        <fullName evidence="3">MBL fold metallo-hydrolase</fullName>
    </recommendedName>
</protein>
<keyword evidence="2" id="KW-1185">Reference proteome</keyword>
<reference evidence="1" key="1">
    <citation type="submission" date="2022-03" db="EMBL/GenBank/DDBJ databases">
        <authorList>
            <person name="Brunel B."/>
        </authorList>
    </citation>
    <scope>NUCLEOTIDE SEQUENCE</scope>
    <source>
        <strain evidence="1">STM4922sample</strain>
    </source>
</reference>
<gene>
    <name evidence="1" type="ORF">MES4922_550018</name>
</gene>
<evidence type="ECO:0000313" key="2">
    <source>
        <dbReference type="Proteomes" id="UP001152604"/>
    </source>
</evidence>